<sequence>MACYHLFTRAGCTRVARLTFARVGWLGLQSSAPNATLTATNAKWASKLASASNQEPSIRSVSTTATSPNQPQAPLLVFEGPSCRAVRILKVFSLTGTTAALTTVPMLSALWGTTIPPTFGVSVFAVGSTIMSSVATTTLLNALLHPYITRIFVHWPPTNQRTKQGPELASASLPRLSLLSPLSAPLSSDPAAPAIRFTPADAQKAPAAKTGTILSSLFTRNPAAANRPMSAEEVEGYRHLMRQRVAEFPIEMRPDTFLTLETLSIFGRPRHTTLRIQDLTPSTRFMRTWQIKAQALTHLPRAPAAKSFWLEWKSNITQYEKINEAIVWRIGQLIHENREYTNRIE</sequence>
<keyword evidence="3" id="KW-1185">Reference proteome</keyword>
<reference evidence="2" key="1">
    <citation type="submission" date="2022-07" db="EMBL/GenBank/DDBJ databases">
        <title>Phylogenomic reconstructions and comparative analyses of Kickxellomycotina fungi.</title>
        <authorList>
            <person name="Reynolds N.K."/>
            <person name="Stajich J.E."/>
            <person name="Barry K."/>
            <person name="Grigoriev I.V."/>
            <person name="Crous P."/>
            <person name="Smith M.E."/>
        </authorList>
    </citation>
    <scope>NUCLEOTIDE SEQUENCE</scope>
    <source>
        <strain evidence="2">RSA 567</strain>
    </source>
</reference>
<dbReference type="OrthoDB" id="5386199at2759"/>
<dbReference type="Proteomes" id="UP001151582">
    <property type="component" value="Unassembled WGS sequence"/>
</dbReference>
<gene>
    <name evidence="2" type="ORF">H4R34_003809</name>
</gene>
<evidence type="ECO:0000313" key="3">
    <source>
        <dbReference type="Proteomes" id="UP001151582"/>
    </source>
</evidence>
<feature type="transmembrane region" description="Helical" evidence="1">
    <location>
        <begin position="91"/>
        <end position="111"/>
    </location>
</feature>
<accession>A0A9W8AZC1</accession>
<protein>
    <submittedName>
        <fullName evidence="2">Uncharacterized protein</fullName>
    </submittedName>
</protein>
<keyword evidence="1" id="KW-1133">Transmembrane helix</keyword>
<organism evidence="2 3">
    <name type="scientific">Dimargaris verticillata</name>
    <dbReference type="NCBI Taxonomy" id="2761393"/>
    <lineage>
        <taxon>Eukaryota</taxon>
        <taxon>Fungi</taxon>
        <taxon>Fungi incertae sedis</taxon>
        <taxon>Zoopagomycota</taxon>
        <taxon>Kickxellomycotina</taxon>
        <taxon>Dimargaritomycetes</taxon>
        <taxon>Dimargaritales</taxon>
        <taxon>Dimargaritaceae</taxon>
        <taxon>Dimargaris</taxon>
    </lineage>
</organism>
<proteinExistence type="predicted"/>
<dbReference type="AlphaFoldDB" id="A0A9W8AZC1"/>
<keyword evidence="1" id="KW-0472">Membrane</keyword>
<keyword evidence="1" id="KW-0812">Transmembrane</keyword>
<dbReference type="EMBL" id="JANBQB010000393">
    <property type="protein sequence ID" value="KAJ1976875.1"/>
    <property type="molecule type" value="Genomic_DNA"/>
</dbReference>
<comment type="caution">
    <text evidence="2">The sequence shown here is derived from an EMBL/GenBank/DDBJ whole genome shotgun (WGS) entry which is preliminary data.</text>
</comment>
<evidence type="ECO:0000256" key="1">
    <source>
        <dbReference type="SAM" id="Phobius"/>
    </source>
</evidence>
<evidence type="ECO:0000313" key="2">
    <source>
        <dbReference type="EMBL" id="KAJ1976875.1"/>
    </source>
</evidence>
<name>A0A9W8AZC1_9FUNG</name>
<feature type="transmembrane region" description="Helical" evidence="1">
    <location>
        <begin position="123"/>
        <end position="144"/>
    </location>
</feature>